<feature type="binding site" evidence="7">
    <location>
        <position position="278"/>
    </location>
    <ligand>
        <name>substrate</name>
    </ligand>
</feature>
<dbReference type="RefSeq" id="WP_059076402.1">
    <property type="nucleotide sequence ID" value="NZ_CP011940.1"/>
</dbReference>
<dbReference type="PROSITE" id="PS00483">
    <property type="entry name" value="DIHYDROOROTASE_2"/>
    <property type="match status" value="1"/>
</dbReference>
<dbReference type="Pfam" id="PF07969">
    <property type="entry name" value="Amidohydro_3"/>
    <property type="match status" value="1"/>
</dbReference>
<keyword evidence="5 7" id="KW-0862">Zinc</keyword>
<evidence type="ECO:0000313" key="11">
    <source>
        <dbReference type="EMBL" id="NME29437.1"/>
    </source>
</evidence>
<evidence type="ECO:0000256" key="3">
    <source>
        <dbReference type="ARBA" id="ARBA00022723"/>
    </source>
</evidence>
<dbReference type="GO" id="GO:0004038">
    <property type="term" value="F:allantoinase activity"/>
    <property type="evidence" value="ECO:0007669"/>
    <property type="project" value="TreeGrafter"/>
</dbReference>
<dbReference type="GO" id="GO:0006145">
    <property type="term" value="P:purine nucleobase catabolic process"/>
    <property type="evidence" value="ECO:0007669"/>
    <property type="project" value="TreeGrafter"/>
</dbReference>
<dbReference type="PROSITE" id="PS00482">
    <property type="entry name" value="DIHYDROOROTASE_1"/>
    <property type="match status" value="1"/>
</dbReference>
<dbReference type="SUPFAM" id="SSF51338">
    <property type="entry name" value="Composite domain of metallo-dependent hydrolases"/>
    <property type="match status" value="1"/>
</dbReference>
<evidence type="ECO:0000259" key="8">
    <source>
        <dbReference type="Pfam" id="PF07969"/>
    </source>
</evidence>
<feature type="binding site" evidence="7">
    <location>
        <position position="179"/>
    </location>
    <ligand>
        <name>Zn(2+)</name>
        <dbReference type="ChEBI" id="CHEBI:29105"/>
        <label>2</label>
    </ligand>
</feature>
<reference evidence="10 13" key="2">
    <citation type="submission" date="2024-10" db="EMBL/GenBank/DDBJ databases">
        <authorList>
            <person name="Sang B.-I."/>
            <person name="Prabhaharan D."/>
        </authorList>
    </citation>
    <scope>NUCLEOTIDE SEQUENCE [LARGE SCALE GENOMIC DNA]</scope>
    <source>
        <strain evidence="10 13">MH</strain>
    </source>
</reference>
<evidence type="ECO:0000313" key="10">
    <source>
        <dbReference type="EMBL" id="MFG6274187.1"/>
    </source>
</evidence>
<evidence type="ECO:0000256" key="7">
    <source>
        <dbReference type="HAMAP-Rule" id="MF_00220"/>
    </source>
</evidence>
<feature type="binding site" evidence="7">
    <location>
        <position position="309"/>
    </location>
    <ligand>
        <name>substrate</name>
    </ligand>
</feature>
<feature type="active site" evidence="7">
    <location>
        <position position="305"/>
    </location>
</feature>
<accession>A0A848C2L9</accession>
<feature type="binding site" evidence="7">
    <location>
        <begin position="62"/>
        <end position="64"/>
    </location>
    <ligand>
        <name>substrate</name>
    </ligand>
</feature>
<sequence length="429" mass="45688">MTLLVKGGRVVNPAVNQDEVCDILIENGKIKTIGKNLPADGAEVYDASGLVVAPGFIDMHVHLRQPGQSAKETVVTGTQAAAAGGITRVATMPNTNPVIDKAILVEGMKYKAEHEGVVKVEVIGAISKGLEGKELSAMGGMAKAGVVAFSDDGRFVEDSDFMRKAMEYASMFHKIVIDHCEETSLVSGGQMHEGIVSAELGLKGRPAAAEDIAVARDIILSEITDTPVHIAHISTKHAVDMVRRAKAKGLKITAEATPQHMILTDEALRTYDPRFKVNPPLRSEEHRAAVVEGLKDGTIDAIVTDHAPHTWDEKDQEFSLAPSGFVGLETSVGAVLTHLYHTGTVDLMTIVRAMSTAPAGLLGLDAGVIVEGKDADLTIIDLDKEWTVDASSFYSKGKSSPFDEMIFTGKAVATVVDGEFVMKDGVVLK</sequence>
<evidence type="ECO:0000256" key="1">
    <source>
        <dbReference type="ARBA" id="ARBA00002368"/>
    </source>
</evidence>
<feature type="binding site" evidence="7">
    <location>
        <position position="94"/>
    </location>
    <ligand>
        <name>substrate</name>
    </ligand>
</feature>
<dbReference type="EMBL" id="JBIEKR010000015">
    <property type="protein sequence ID" value="MFG6274187.1"/>
    <property type="molecule type" value="Genomic_DNA"/>
</dbReference>
<keyword evidence="4 7" id="KW-0378">Hydrolase</keyword>
<dbReference type="UniPathway" id="UPA00070">
    <property type="reaction ID" value="UER00117"/>
</dbReference>
<comment type="function">
    <text evidence="1 7">Catalyzes the reversible cyclization of carbamoyl aspartate to dihydroorotate.</text>
</comment>
<feature type="binding site" evidence="7">
    <location>
        <position position="152"/>
    </location>
    <ligand>
        <name>Zn(2+)</name>
        <dbReference type="ChEBI" id="CHEBI:29105"/>
        <label>1</label>
    </ligand>
</feature>
<dbReference type="GO" id="GO:0004151">
    <property type="term" value="F:dihydroorotase activity"/>
    <property type="evidence" value="ECO:0007669"/>
    <property type="project" value="UniProtKB-UniRule"/>
</dbReference>
<comment type="pathway">
    <text evidence="7">Pyrimidine metabolism; UMP biosynthesis via de novo pathway; (S)-dihydroorotate from bicarbonate: step 3/3.</text>
</comment>
<organism evidence="11 12">
    <name type="scientific">Megasphaera hexanoica</name>
    <dbReference type="NCBI Taxonomy" id="1675036"/>
    <lineage>
        <taxon>Bacteria</taxon>
        <taxon>Bacillati</taxon>
        <taxon>Bacillota</taxon>
        <taxon>Negativicutes</taxon>
        <taxon>Veillonellales</taxon>
        <taxon>Veillonellaceae</taxon>
        <taxon>Megasphaera</taxon>
    </lineage>
</organism>
<evidence type="ECO:0000256" key="4">
    <source>
        <dbReference type="ARBA" id="ARBA00022801"/>
    </source>
</evidence>
<feature type="domain" description="Dihydroorotase catalytic" evidence="9">
    <location>
        <begin position="51"/>
        <end position="237"/>
    </location>
</feature>
<dbReference type="KEGG" id="mhw:ACT01_01035"/>
<feature type="binding site" evidence="7">
    <location>
        <position position="62"/>
    </location>
    <ligand>
        <name>Zn(2+)</name>
        <dbReference type="ChEBI" id="CHEBI:29105"/>
        <label>1</label>
    </ligand>
</feature>
<feature type="binding site" evidence="7">
    <location>
        <position position="232"/>
    </location>
    <ligand>
        <name>Zn(2+)</name>
        <dbReference type="ChEBI" id="CHEBI:29105"/>
        <label>2</label>
    </ligand>
</feature>
<dbReference type="AlphaFoldDB" id="A0A848C2L9"/>
<name>A0A848C2L9_9FIRM</name>
<proteinExistence type="inferred from homology"/>
<dbReference type="InterPro" id="IPR004722">
    <property type="entry name" value="DHOase"/>
</dbReference>
<evidence type="ECO:0000313" key="12">
    <source>
        <dbReference type="Proteomes" id="UP000591071"/>
    </source>
</evidence>
<feature type="binding site" evidence="7">
    <location>
        <position position="152"/>
    </location>
    <ligand>
        <name>Zn(2+)</name>
        <dbReference type="ChEBI" id="CHEBI:29105"/>
        <label>2</label>
    </ligand>
</feature>
<dbReference type="InterPro" id="IPR011059">
    <property type="entry name" value="Metal-dep_hydrolase_composite"/>
</dbReference>
<dbReference type="InterPro" id="IPR024403">
    <property type="entry name" value="DHOase_cat"/>
</dbReference>
<comment type="caution">
    <text evidence="7">Lacks conserved residue(s) required for the propagation of feature annotation.</text>
</comment>
<feature type="domain" description="Amidohydrolase 3" evidence="8">
    <location>
        <begin position="342"/>
        <end position="421"/>
    </location>
</feature>
<dbReference type="GO" id="GO:0008270">
    <property type="term" value="F:zinc ion binding"/>
    <property type="evidence" value="ECO:0007669"/>
    <property type="project" value="UniProtKB-UniRule"/>
</dbReference>
<comment type="caution">
    <text evidence="11">The sequence shown here is derived from an EMBL/GenBank/DDBJ whole genome shotgun (WGS) entry which is preliminary data.</text>
</comment>
<keyword evidence="13" id="KW-1185">Reference proteome</keyword>
<dbReference type="InterPro" id="IPR050138">
    <property type="entry name" value="DHOase/Allantoinase_Hydrolase"/>
</dbReference>
<dbReference type="InterPro" id="IPR002195">
    <property type="entry name" value="Dihydroorotase_CS"/>
</dbReference>
<dbReference type="Pfam" id="PF12890">
    <property type="entry name" value="DHOase"/>
    <property type="match status" value="1"/>
</dbReference>
<dbReference type="Gene3D" id="2.30.40.10">
    <property type="entry name" value="Urease, subunit C, domain 1"/>
    <property type="match status" value="1"/>
</dbReference>
<comment type="cofactor">
    <cofactor evidence="7">
        <name>Zn(2+)</name>
        <dbReference type="ChEBI" id="CHEBI:29105"/>
    </cofactor>
    <text evidence="7">Binds 2 Zn(2+) ions per subunit.</text>
</comment>
<evidence type="ECO:0000259" key="9">
    <source>
        <dbReference type="Pfam" id="PF12890"/>
    </source>
</evidence>
<evidence type="ECO:0000256" key="5">
    <source>
        <dbReference type="ARBA" id="ARBA00022833"/>
    </source>
</evidence>
<dbReference type="EMBL" id="JABAFG010000035">
    <property type="protein sequence ID" value="NME29437.1"/>
    <property type="molecule type" value="Genomic_DNA"/>
</dbReference>
<keyword evidence="3 7" id="KW-0479">Metal-binding</keyword>
<dbReference type="HAMAP" id="MF_00220_B">
    <property type="entry name" value="PyrC_classI_B"/>
    <property type="match status" value="1"/>
</dbReference>
<dbReference type="PANTHER" id="PTHR43668:SF2">
    <property type="entry name" value="ALLANTOINASE"/>
    <property type="match status" value="1"/>
</dbReference>
<dbReference type="CDD" id="cd01317">
    <property type="entry name" value="DHOase_IIa"/>
    <property type="match status" value="1"/>
</dbReference>
<dbReference type="OrthoDB" id="9765462at2"/>
<dbReference type="GO" id="GO:0044205">
    <property type="term" value="P:'de novo' UMP biosynthetic process"/>
    <property type="evidence" value="ECO:0007669"/>
    <property type="project" value="UniProtKB-UniRule"/>
</dbReference>
<dbReference type="NCBIfam" id="TIGR00857">
    <property type="entry name" value="pyrC_multi"/>
    <property type="match status" value="1"/>
</dbReference>
<reference evidence="11 12" key="1">
    <citation type="submission" date="2020-04" db="EMBL/GenBank/DDBJ databases">
        <authorList>
            <person name="Hitch T.C.A."/>
            <person name="Wylensek D."/>
            <person name="Clavel T."/>
        </authorList>
    </citation>
    <scope>NUCLEOTIDE SEQUENCE [LARGE SCALE GENOMIC DNA]</scope>
    <source>
        <strain evidence="11 12">Oil-RF-744-FAT-WT-6-1</strain>
    </source>
</reference>
<feature type="binding site" evidence="7">
    <location>
        <position position="60"/>
    </location>
    <ligand>
        <name>Zn(2+)</name>
        <dbReference type="ChEBI" id="CHEBI:29105"/>
        <label>1</label>
    </ligand>
</feature>
<evidence type="ECO:0000256" key="2">
    <source>
        <dbReference type="ARBA" id="ARBA00010286"/>
    </source>
</evidence>
<dbReference type="InterPro" id="IPR013108">
    <property type="entry name" value="Amidohydro_3"/>
</dbReference>
<comment type="similarity">
    <text evidence="2 7">Belongs to the metallo-dependent hydrolases superfamily. DHOase family. Class I DHOase subfamily.</text>
</comment>
<dbReference type="EC" id="3.5.2.3" evidence="7"/>
<dbReference type="Proteomes" id="UP000591071">
    <property type="component" value="Unassembled WGS sequence"/>
</dbReference>
<protein>
    <recommendedName>
        <fullName evidence="7">Dihydroorotase</fullName>
        <shortName evidence="7">DHOase</shortName>
        <ecNumber evidence="7">3.5.2.3</ecNumber>
    </recommendedName>
</protein>
<evidence type="ECO:0000256" key="6">
    <source>
        <dbReference type="ARBA" id="ARBA00022975"/>
    </source>
</evidence>
<evidence type="ECO:0000313" key="13">
    <source>
        <dbReference type="Proteomes" id="UP001605989"/>
    </source>
</evidence>
<keyword evidence="6 7" id="KW-0665">Pyrimidine biosynthesis</keyword>
<dbReference type="InterPro" id="IPR032466">
    <property type="entry name" value="Metal_Hydrolase"/>
</dbReference>
<dbReference type="Proteomes" id="UP001605989">
    <property type="component" value="Unassembled WGS sequence"/>
</dbReference>
<comment type="catalytic activity">
    <reaction evidence="7">
        <text>(S)-dihydroorotate + H2O = N-carbamoyl-L-aspartate + H(+)</text>
        <dbReference type="Rhea" id="RHEA:24296"/>
        <dbReference type="ChEBI" id="CHEBI:15377"/>
        <dbReference type="ChEBI" id="CHEBI:15378"/>
        <dbReference type="ChEBI" id="CHEBI:30864"/>
        <dbReference type="ChEBI" id="CHEBI:32814"/>
        <dbReference type="EC" id="3.5.2.3"/>
    </reaction>
</comment>
<dbReference type="PANTHER" id="PTHR43668">
    <property type="entry name" value="ALLANTOINASE"/>
    <property type="match status" value="1"/>
</dbReference>
<feature type="binding site" evidence="7">
    <location>
        <position position="305"/>
    </location>
    <ligand>
        <name>Zn(2+)</name>
        <dbReference type="ChEBI" id="CHEBI:29105"/>
        <label>1</label>
    </ligand>
</feature>
<dbReference type="Gene3D" id="3.20.20.140">
    <property type="entry name" value="Metal-dependent hydrolases"/>
    <property type="match status" value="1"/>
</dbReference>
<gene>
    <name evidence="7" type="primary">pyrC</name>
    <name evidence="10" type="ORF">ACGTZG_13430</name>
    <name evidence="11" type="ORF">HF872_12560</name>
</gene>
<dbReference type="GO" id="GO:0005737">
    <property type="term" value="C:cytoplasm"/>
    <property type="evidence" value="ECO:0007669"/>
    <property type="project" value="TreeGrafter"/>
</dbReference>
<dbReference type="SUPFAM" id="SSF51556">
    <property type="entry name" value="Metallo-dependent hydrolases"/>
    <property type="match status" value="1"/>
</dbReference>